<sequence>MVNQHPMNKKKIFLLISLVILVLTLFRIGWIIHHQIPNHPEVESGVIDLRGWEFSGRQTITLDGDWEFYPNQLLDPIVGHKDHKRAYISLPGNWDAFSNDDTPVHYGTYRVKILLPPRHDQLYGIRIKDISSAASVYVDGQLIAKVGHPTESADQYKSKLGTYKAFFHTDRQEIDMTIHVANYDNAHEGGMTRSIKLGTEEAISKEVDLSKFMQLLVAMILLVHSLYALGLYFMSKHKLQKELIYFGLLLIFAAFSILVDEDKLLSSLLPINATWSLKLIYFSFAGTVFFILKFIQYVFDLKSPIFRSLFILYGIFTLSLLIVPFEYIGYIGYSIMLLNAFSYSYIFFQVLTIIKNGNTDAIYILLANMVNLFNILWGIAINANLLEIPYYPFDYLIAIAAFAGFLFKRHTRVVNLNIQQTKELQKADKMKDDFLANTSHELRNPLHGMINITEAVLQDEAESLTMKNKENLKLLVRLGKQMSFTLNDLLDITRLQEQKIRLYKEPVNLHAVTAGVLDMIHFMTEGKNLQIHLIIPTFFPKVDADENRLIQILLNILHNAVKFTNEGSVTINASHKNGIATIYVKDTGIGMDEETQQKIFQRYQQGDASMTAMGGGIGLGLAICKQLVELHGGRISVASSLGKGAVFSFTLPLANVSIDETESNLEIATSIQSEEKIGAYDRTAPSASETKENRSKILIVDDDPVNLRILRTMLTAEYEVSTAASGREALALIDTGEWDLVISDVMMPNMSGYELTQTIRKQFTISELPILLLTARNQLEDIYTGFHSGANDYVAKPMDALELKSRVKALTHLKQSIHEQLRMEAAWLQAQIQPHFLFNTLNTIASLSEIDQSRMVELLHEFGNYLRRSFNVYNTQALIPIEDELNLTRSYLFIEKERFGERLHVDWEIDDDLDVQVPPLSIQPIVENAVRHGVLQRIEGGTIRIQIKNYEMYTEITILDNGVGMEQGRVQEILRDTPSITGGIGITNTDRRLKKLYGKGLEIVSLLNEGTTVRFKVLK</sequence>
<feature type="transmembrane region" description="Helical" evidence="10">
    <location>
        <begin position="279"/>
        <end position="299"/>
    </location>
</feature>
<keyword evidence="3 9" id="KW-0597">Phosphoprotein</keyword>
<feature type="domain" description="Histidine kinase" evidence="11">
    <location>
        <begin position="437"/>
        <end position="655"/>
    </location>
</feature>
<dbReference type="InterPro" id="IPR005467">
    <property type="entry name" value="His_kinase_dom"/>
</dbReference>
<evidence type="ECO:0000256" key="5">
    <source>
        <dbReference type="ARBA" id="ARBA00022741"/>
    </source>
</evidence>
<evidence type="ECO:0000256" key="9">
    <source>
        <dbReference type="PROSITE-ProRule" id="PRU00169"/>
    </source>
</evidence>
<dbReference type="Pfam" id="PF07695">
    <property type="entry name" value="7TMR-DISM_7TM"/>
    <property type="match status" value="1"/>
</dbReference>
<organism evidence="13 14">
    <name type="scientific">Sporosarcina soli</name>
    <dbReference type="NCBI Taxonomy" id="334736"/>
    <lineage>
        <taxon>Bacteria</taxon>
        <taxon>Bacillati</taxon>
        <taxon>Bacillota</taxon>
        <taxon>Bacilli</taxon>
        <taxon>Bacillales</taxon>
        <taxon>Caryophanaceae</taxon>
        <taxon>Sporosarcina</taxon>
    </lineage>
</organism>
<dbReference type="SMART" id="SM00388">
    <property type="entry name" value="HisKA"/>
    <property type="match status" value="1"/>
</dbReference>
<keyword evidence="5" id="KW-0547">Nucleotide-binding</keyword>
<feature type="transmembrane region" description="Helical" evidence="10">
    <location>
        <begin position="12"/>
        <end position="32"/>
    </location>
</feature>
<evidence type="ECO:0000256" key="6">
    <source>
        <dbReference type="ARBA" id="ARBA00022777"/>
    </source>
</evidence>
<feature type="transmembrane region" description="Helical" evidence="10">
    <location>
        <begin position="212"/>
        <end position="234"/>
    </location>
</feature>
<dbReference type="InterPro" id="IPR001789">
    <property type="entry name" value="Sig_transdc_resp-reg_receiver"/>
</dbReference>
<dbReference type="InterPro" id="IPR004358">
    <property type="entry name" value="Sig_transdc_His_kin-like_C"/>
</dbReference>
<dbReference type="SUPFAM" id="SSF52172">
    <property type="entry name" value="CheY-like"/>
    <property type="match status" value="1"/>
</dbReference>
<feature type="transmembrane region" description="Helical" evidence="10">
    <location>
        <begin position="306"/>
        <end position="325"/>
    </location>
</feature>
<gene>
    <name evidence="13" type="ORF">ACFPRA_14675</name>
</gene>
<dbReference type="Gene3D" id="3.30.565.10">
    <property type="entry name" value="Histidine kinase-like ATPase, C-terminal domain"/>
    <property type="match status" value="2"/>
</dbReference>
<keyword evidence="10" id="KW-1133">Transmembrane helix</keyword>
<dbReference type="Pfam" id="PF00512">
    <property type="entry name" value="HisKA"/>
    <property type="match status" value="1"/>
</dbReference>
<dbReference type="PANTHER" id="PTHR43047">
    <property type="entry name" value="TWO-COMPONENT HISTIDINE PROTEIN KINASE"/>
    <property type="match status" value="1"/>
</dbReference>
<dbReference type="SUPFAM" id="SSF49785">
    <property type="entry name" value="Galactose-binding domain-like"/>
    <property type="match status" value="1"/>
</dbReference>
<dbReference type="SUPFAM" id="SSF55874">
    <property type="entry name" value="ATPase domain of HSP90 chaperone/DNA topoisomerase II/histidine kinase"/>
    <property type="match status" value="2"/>
</dbReference>
<evidence type="ECO:0000256" key="2">
    <source>
        <dbReference type="ARBA" id="ARBA00012438"/>
    </source>
</evidence>
<keyword evidence="10" id="KW-0472">Membrane</keyword>
<feature type="domain" description="Response regulatory" evidence="12">
    <location>
        <begin position="696"/>
        <end position="811"/>
    </location>
</feature>
<dbReference type="PRINTS" id="PR00344">
    <property type="entry name" value="BCTRLSENSOR"/>
</dbReference>
<dbReference type="InterPro" id="IPR036097">
    <property type="entry name" value="HisK_dim/P_sf"/>
</dbReference>
<dbReference type="Gene3D" id="1.10.287.130">
    <property type="match status" value="1"/>
</dbReference>
<dbReference type="EMBL" id="JBHSNO010000007">
    <property type="protein sequence ID" value="MFC5590146.1"/>
    <property type="molecule type" value="Genomic_DNA"/>
</dbReference>
<dbReference type="InterPro" id="IPR003594">
    <property type="entry name" value="HATPase_dom"/>
</dbReference>
<comment type="catalytic activity">
    <reaction evidence="1">
        <text>ATP + protein L-histidine = ADP + protein N-phospho-L-histidine.</text>
        <dbReference type="EC" id="2.7.13.3"/>
    </reaction>
</comment>
<proteinExistence type="predicted"/>
<comment type="caution">
    <text evidence="13">The sequence shown here is derived from an EMBL/GenBank/DDBJ whole genome shotgun (WGS) entry which is preliminary data.</text>
</comment>
<dbReference type="CDD" id="cd17574">
    <property type="entry name" value="REC_OmpR"/>
    <property type="match status" value="1"/>
</dbReference>
<dbReference type="InterPro" id="IPR011623">
    <property type="entry name" value="7TMR_DISM_rcpt_extracell_dom1"/>
</dbReference>
<keyword evidence="10" id="KW-0812">Transmembrane</keyword>
<evidence type="ECO:0000259" key="11">
    <source>
        <dbReference type="PROSITE" id="PS50109"/>
    </source>
</evidence>
<feature type="modified residue" description="4-aspartylphosphate" evidence="9">
    <location>
        <position position="744"/>
    </location>
</feature>
<name>A0ABW0TL12_9BACL</name>
<dbReference type="Gene3D" id="2.60.120.260">
    <property type="entry name" value="Galactose-binding domain-like"/>
    <property type="match status" value="1"/>
</dbReference>
<reference evidence="14" key="1">
    <citation type="journal article" date="2019" name="Int. J. Syst. Evol. Microbiol.">
        <title>The Global Catalogue of Microorganisms (GCM) 10K type strain sequencing project: providing services to taxonomists for standard genome sequencing and annotation.</title>
        <authorList>
            <consortium name="The Broad Institute Genomics Platform"/>
            <consortium name="The Broad Institute Genome Sequencing Center for Infectious Disease"/>
            <person name="Wu L."/>
            <person name="Ma J."/>
        </authorList>
    </citation>
    <scope>NUCLEOTIDE SEQUENCE [LARGE SCALE GENOMIC DNA]</scope>
    <source>
        <strain evidence="14">CGMCC 4.1434</strain>
    </source>
</reference>
<evidence type="ECO:0000256" key="8">
    <source>
        <dbReference type="ARBA" id="ARBA00023012"/>
    </source>
</evidence>
<feature type="transmembrane region" description="Helical" evidence="10">
    <location>
        <begin position="243"/>
        <end position="259"/>
    </location>
</feature>
<dbReference type="InterPro" id="IPR010559">
    <property type="entry name" value="Sig_transdc_His_kin_internal"/>
</dbReference>
<dbReference type="CDD" id="cd00082">
    <property type="entry name" value="HisKA"/>
    <property type="match status" value="1"/>
</dbReference>
<dbReference type="InterPro" id="IPR011006">
    <property type="entry name" value="CheY-like_superfamily"/>
</dbReference>
<protein>
    <recommendedName>
        <fullName evidence="2">histidine kinase</fullName>
        <ecNumber evidence="2">2.7.13.3</ecNumber>
    </recommendedName>
</protein>
<dbReference type="Proteomes" id="UP001596109">
    <property type="component" value="Unassembled WGS sequence"/>
</dbReference>
<dbReference type="InterPro" id="IPR003661">
    <property type="entry name" value="HisK_dim/P_dom"/>
</dbReference>
<accession>A0ABW0TL12</accession>
<dbReference type="GO" id="GO:0005524">
    <property type="term" value="F:ATP binding"/>
    <property type="evidence" value="ECO:0007669"/>
    <property type="project" value="UniProtKB-KW"/>
</dbReference>
<keyword evidence="8" id="KW-0902">Two-component regulatory system</keyword>
<dbReference type="InterPro" id="IPR036890">
    <property type="entry name" value="HATPase_C_sf"/>
</dbReference>
<keyword evidence="14" id="KW-1185">Reference proteome</keyword>
<feature type="transmembrane region" description="Helical" evidence="10">
    <location>
        <begin position="331"/>
        <end position="354"/>
    </location>
</feature>
<evidence type="ECO:0000256" key="10">
    <source>
        <dbReference type="SAM" id="Phobius"/>
    </source>
</evidence>
<evidence type="ECO:0000313" key="13">
    <source>
        <dbReference type="EMBL" id="MFC5590146.1"/>
    </source>
</evidence>
<dbReference type="SUPFAM" id="SSF47384">
    <property type="entry name" value="Homodimeric domain of signal transducing histidine kinase"/>
    <property type="match status" value="1"/>
</dbReference>
<dbReference type="Pfam" id="PF00072">
    <property type="entry name" value="Response_reg"/>
    <property type="match status" value="1"/>
</dbReference>
<dbReference type="Pfam" id="PF02518">
    <property type="entry name" value="HATPase_c"/>
    <property type="match status" value="2"/>
</dbReference>
<evidence type="ECO:0000313" key="14">
    <source>
        <dbReference type="Proteomes" id="UP001596109"/>
    </source>
</evidence>
<dbReference type="PANTHER" id="PTHR43047:SF72">
    <property type="entry name" value="OSMOSENSING HISTIDINE PROTEIN KINASE SLN1"/>
    <property type="match status" value="1"/>
</dbReference>
<evidence type="ECO:0000259" key="12">
    <source>
        <dbReference type="PROSITE" id="PS50110"/>
    </source>
</evidence>
<dbReference type="EC" id="2.7.13.3" evidence="2"/>
<dbReference type="SMART" id="SM00448">
    <property type="entry name" value="REC"/>
    <property type="match status" value="1"/>
</dbReference>
<feature type="transmembrane region" description="Helical" evidence="10">
    <location>
        <begin position="361"/>
        <end position="382"/>
    </location>
</feature>
<evidence type="ECO:0000256" key="4">
    <source>
        <dbReference type="ARBA" id="ARBA00022679"/>
    </source>
</evidence>
<dbReference type="Pfam" id="PF06580">
    <property type="entry name" value="His_kinase"/>
    <property type="match status" value="1"/>
</dbReference>
<keyword evidence="4" id="KW-0808">Transferase</keyword>
<evidence type="ECO:0000256" key="7">
    <source>
        <dbReference type="ARBA" id="ARBA00022840"/>
    </source>
</evidence>
<evidence type="ECO:0000256" key="1">
    <source>
        <dbReference type="ARBA" id="ARBA00000085"/>
    </source>
</evidence>
<dbReference type="RefSeq" id="WP_381436125.1">
    <property type="nucleotide sequence ID" value="NZ_JBHSNO010000007.1"/>
</dbReference>
<dbReference type="InterPro" id="IPR008979">
    <property type="entry name" value="Galactose-bd-like_sf"/>
</dbReference>
<dbReference type="Gene3D" id="3.40.50.2300">
    <property type="match status" value="1"/>
</dbReference>
<keyword evidence="6" id="KW-0418">Kinase</keyword>
<dbReference type="PROSITE" id="PS50110">
    <property type="entry name" value="RESPONSE_REGULATORY"/>
    <property type="match status" value="1"/>
</dbReference>
<dbReference type="SMART" id="SM00387">
    <property type="entry name" value="HATPase_c"/>
    <property type="match status" value="2"/>
</dbReference>
<dbReference type="PROSITE" id="PS50109">
    <property type="entry name" value="HIS_KIN"/>
    <property type="match status" value="1"/>
</dbReference>
<keyword evidence="7 13" id="KW-0067">ATP-binding</keyword>
<evidence type="ECO:0000256" key="3">
    <source>
        <dbReference type="ARBA" id="ARBA00022553"/>
    </source>
</evidence>